<name>A0ACC3C9Q2_PYRYE</name>
<comment type="caution">
    <text evidence="1">The sequence shown here is derived from an EMBL/GenBank/DDBJ whole genome shotgun (WGS) entry which is preliminary data.</text>
</comment>
<protein>
    <submittedName>
        <fullName evidence="1">Uncharacterized protein</fullName>
    </submittedName>
</protein>
<organism evidence="1 2">
    <name type="scientific">Pyropia yezoensis</name>
    <name type="common">Susabi-nori</name>
    <name type="synonym">Porphyra yezoensis</name>
    <dbReference type="NCBI Taxonomy" id="2788"/>
    <lineage>
        <taxon>Eukaryota</taxon>
        <taxon>Rhodophyta</taxon>
        <taxon>Bangiophyceae</taxon>
        <taxon>Bangiales</taxon>
        <taxon>Bangiaceae</taxon>
        <taxon>Pyropia</taxon>
    </lineage>
</organism>
<dbReference type="Proteomes" id="UP000798662">
    <property type="component" value="Chromosome 3"/>
</dbReference>
<evidence type="ECO:0000313" key="2">
    <source>
        <dbReference type="Proteomes" id="UP000798662"/>
    </source>
</evidence>
<dbReference type="EMBL" id="CM020620">
    <property type="protein sequence ID" value="KAK1867004.1"/>
    <property type="molecule type" value="Genomic_DNA"/>
</dbReference>
<keyword evidence="2" id="KW-1185">Reference proteome</keyword>
<proteinExistence type="predicted"/>
<sequence>MAPGPHAGNRFRPAYSSTPRFEYPPLILDAFSPRPPLPYVPPAKARRLRPLDGVAAFMASFEEQPSTAATAAATARAAYLTPARKRQERAAKRRAARREAVAAATAAWEAKQQRLAAAAAAAADGKKGGSGKSGDDAVAAKAEAMADGAGPTVGTAESNAAPEEDDAELLARMGNLYNTVFVANLAPVTTERILRRDFEAFGPIVAVRQPTPPATPPRLPRPYAFIEYASERDAREAYKSANGRKLDGRRLVVDMARGGTAPGWRPRRLMGEPPPPLPPGGVSIAVRPGGVIDSRGRGGGDYRERDRDRDRLGVGEYRRGVGGGGGGGYDAHRPGGGGSGGYDRGAYERLGGGGRDGRGIGRDGRGGRDGRDGRDGGRERGRERDRDRDRNRDRDGGRDGREHGGSKGGWTRGGSAGGGLSIRDRLGSR</sequence>
<reference evidence="1" key="1">
    <citation type="submission" date="2019-11" db="EMBL/GenBank/DDBJ databases">
        <title>Nori genome reveals adaptations in red seaweeds to the harsh intertidal environment.</title>
        <authorList>
            <person name="Wang D."/>
            <person name="Mao Y."/>
        </authorList>
    </citation>
    <scope>NUCLEOTIDE SEQUENCE</scope>
    <source>
        <tissue evidence="1">Gametophyte</tissue>
    </source>
</reference>
<accession>A0ACC3C9Q2</accession>
<evidence type="ECO:0000313" key="1">
    <source>
        <dbReference type="EMBL" id="KAK1867004.1"/>
    </source>
</evidence>
<gene>
    <name evidence="1" type="ORF">I4F81_009516</name>
</gene>